<dbReference type="GO" id="GO:0009368">
    <property type="term" value="C:endopeptidase Clp complex"/>
    <property type="evidence" value="ECO:0007669"/>
    <property type="project" value="TreeGrafter"/>
</dbReference>
<dbReference type="GO" id="GO:0004176">
    <property type="term" value="F:ATP-dependent peptidase activity"/>
    <property type="evidence" value="ECO:0007669"/>
    <property type="project" value="InterPro"/>
</dbReference>
<evidence type="ECO:0000256" key="3">
    <source>
        <dbReference type="SAM" id="MobiDB-lite"/>
    </source>
</evidence>
<dbReference type="InterPro" id="IPR001907">
    <property type="entry name" value="ClpP"/>
</dbReference>
<accession>A0A8F3FP62</accession>
<dbReference type="SUPFAM" id="SSF52096">
    <property type="entry name" value="ClpP/crotonase"/>
    <property type="match status" value="1"/>
</dbReference>
<dbReference type="PANTHER" id="PTHR10381:SF11">
    <property type="entry name" value="ATP-DEPENDENT CLP PROTEASE PROTEOLYTIC SUBUNIT, MITOCHONDRIAL"/>
    <property type="match status" value="1"/>
</dbReference>
<keyword evidence="4" id="KW-0645">Protease</keyword>
<dbReference type="PANTHER" id="PTHR10381">
    <property type="entry name" value="ATP-DEPENDENT CLP PROTEASE PROTEOLYTIC SUBUNIT"/>
    <property type="match status" value="1"/>
</dbReference>
<dbReference type="GO" id="GO:0004252">
    <property type="term" value="F:serine-type endopeptidase activity"/>
    <property type="evidence" value="ECO:0007669"/>
    <property type="project" value="InterPro"/>
</dbReference>
<feature type="compositionally biased region" description="Basic and acidic residues" evidence="3">
    <location>
        <begin position="252"/>
        <end position="265"/>
    </location>
</feature>
<sequence length="276" mass="31332">MRIRKGPKIPCYEKIPKLRPDDIGWKFTGWTRLRKKIKSSRLLWFSGTITHRKAGSLIASIIYLSVQEPEFPIYVVINSWGGHAPSALAVVGIMKTVVAPVHTACMGEAISMAAMMLIGGGRMGGRTIYPGSKLLLRRLHMKEPNVREYDDTPPFKEEIDLLFDYKVMQELEDSVLDAIASQTSYSMERIGEFMDKSELMSAKEVVRLGLVDQIGTKQTLNTMCYDTMGRHLPSFTERRRLHRLMREQALEEERRRYYTEPRDSGGGDGGAEMEPA</sequence>
<comment type="similarity">
    <text evidence="1 2">Belongs to the peptidase S14 family.</text>
</comment>
<dbReference type="InterPro" id="IPR029045">
    <property type="entry name" value="ClpP/crotonase-like_dom_sf"/>
</dbReference>
<dbReference type="EMBL" id="MZ297473">
    <property type="protein sequence ID" value="QWZ47356.1"/>
    <property type="molecule type" value="Genomic_DNA"/>
</dbReference>
<dbReference type="Pfam" id="PF00574">
    <property type="entry name" value="CLP_protease"/>
    <property type="match status" value="1"/>
</dbReference>
<proteinExistence type="inferred from homology"/>
<gene>
    <name evidence="4" type="primary">clpP</name>
</gene>
<dbReference type="InterPro" id="IPR023562">
    <property type="entry name" value="ClpP/TepA"/>
</dbReference>
<name>A0A8F3FP62_DROPA</name>
<organism evidence="4">
    <name type="scientific">Drosera peltata</name>
    <name type="common">Pale sundew</name>
    <dbReference type="NCBI Taxonomy" id="4369"/>
    <lineage>
        <taxon>Eukaryota</taxon>
        <taxon>Viridiplantae</taxon>
        <taxon>Streptophyta</taxon>
        <taxon>Embryophyta</taxon>
        <taxon>Tracheophyta</taxon>
        <taxon>Spermatophyta</taxon>
        <taxon>Magnoliopsida</taxon>
        <taxon>eudicotyledons</taxon>
        <taxon>Gunneridae</taxon>
        <taxon>Pentapetalae</taxon>
        <taxon>Caryophyllales</taxon>
        <taxon>Droseraceae</taxon>
        <taxon>Drosera</taxon>
    </lineage>
</organism>
<evidence type="ECO:0000256" key="1">
    <source>
        <dbReference type="ARBA" id="ARBA00007039"/>
    </source>
</evidence>
<feature type="region of interest" description="Disordered" evidence="3">
    <location>
        <begin position="252"/>
        <end position="276"/>
    </location>
</feature>
<dbReference type="GO" id="GO:0009532">
    <property type="term" value="C:plastid stroma"/>
    <property type="evidence" value="ECO:0007669"/>
    <property type="project" value="UniProtKB-ARBA"/>
</dbReference>
<dbReference type="GO" id="GO:0051117">
    <property type="term" value="F:ATPase binding"/>
    <property type="evidence" value="ECO:0007669"/>
    <property type="project" value="TreeGrafter"/>
</dbReference>
<dbReference type="AlphaFoldDB" id="A0A8F3FP62"/>
<dbReference type="Gene3D" id="3.90.226.10">
    <property type="entry name" value="2-enoyl-CoA Hydratase, Chain A, domain 1"/>
    <property type="match status" value="1"/>
</dbReference>
<keyword evidence="4" id="KW-0150">Chloroplast</keyword>
<dbReference type="PRINTS" id="PR00127">
    <property type="entry name" value="CLPPROTEASEP"/>
</dbReference>
<protein>
    <recommendedName>
        <fullName evidence="2">ATP-dependent Clp protease proteolytic subunit</fullName>
    </recommendedName>
</protein>
<evidence type="ECO:0000256" key="2">
    <source>
        <dbReference type="RuleBase" id="RU003567"/>
    </source>
</evidence>
<keyword evidence="4" id="KW-0934">Plastid</keyword>
<reference evidence="4" key="1">
    <citation type="submission" date="2021-05" db="EMBL/GenBank/DDBJ databases">
        <title>The complete mitogenome of Paranticopsis xenocles Doubleday.</title>
        <authorList>
            <person name="Hu Y."/>
        </authorList>
    </citation>
    <scope>NUCLEOTIDE SEQUENCE</scope>
</reference>
<dbReference type="GO" id="GO:0006515">
    <property type="term" value="P:protein quality control for misfolded or incompletely synthesized proteins"/>
    <property type="evidence" value="ECO:0007669"/>
    <property type="project" value="TreeGrafter"/>
</dbReference>
<geneLocation type="chloroplast" evidence="4"/>
<keyword evidence="4" id="KW-0378">Hydrolase</keyword>
<evidence type="ECO:0000313" key="4">
    <source>
        <dbReference type="EMBL" id="QWZ47356.1"/>
    </source>
</evidence>